<dbReference type="AlphaFoldDB" id="A0A4Y7T8B2"/>
<gene>
    <name evidence="1" type="ORF">FA13DRAFT_596081</name>
</gene>
<name>A0A4Y7T8B2_COPMI</name>
<sequence length="64" mass="7177">MPHPSFYYCASFCVRPPLLRYAPPFNILRIPTRQVPPSAVIARSVAGPRSATFLGNALQYRELT</sequence>
<accession>A0A4Y7T8B2</accession>
<reference evidence="1 2" key="1">
    <citation type="journal article" date="2019" name="Nat. Ecol. Evol.">
        <title>Megaphylogeny resolves global patterns of mushroom evolution.</title>
        <authorList>
            <person name="Varga T."/>
            <person name="Krizsan K."/>
            <person name="Foldi C."/>
            <person name="Dima B."/>
            <person name="Sanchez-Garcia M."/>
            <person name="Sanchez-Ramirez S."/>
            <person name="Szollosi G.J."/>
            <person name="Szarkandi J.G."/>
            <person name="Papp V."/>
            <person name="Albert L."/>
            <person name="Andreopoulos W."/>
            <person name="Angelini C."/>
            <person name="Antonin V."/>
            <person name="Barry K.W."/>
            <person name="Bougher N.L."/>
            <person name="Buchanan P."/>
            <person name="Buyck B."/>
            <person name="Bense V."/>
            <person name="Catcheside P."/>
            <person name="Chovatia M."/>
            <person name="Cooper J."/>
            <person name="Damon W."/>
            <person name="Desjardin D."/>
            <person name="Finy P."/>
            <person name="Geml J."/>
            <person name="Haridas S."/>
            <person name="Hughes K."/>
            <person name="Justo A."/>
            <person name="Karasinski D."/>
            <person name="Kautmanova I."/>
            <person name="Kiss B."/>
            <person name="Kocsube S."/>
            <person name="Kotiranta H."/>
            <person name="LaButti K.M."/>
            <person name="Lechner B.E."/>
            <person name="Liimatainen K."/>
            <person name="Lipzen A."/>
            <person name="Lukacs Z."/>
            <person name="Mihaltcheva S."/>
            <person name="Morgado L.N."/>
            <person name="Niskanen T."/>
            <person name="Noordeloos M.E."/>
            <person name="Ohm R.A."/>
            <person name="Ortiz-Santana B."/>
            <person name="Ovrebo C."/>
            <person name="Racz N."/>
            <person name="Riley R."/>
            <person name="Savchenko A."/>
            <person name="Shiryaev A."/>
            <person name="Soop K."/>
            <person name="Spirin V."/>
            <person name="Szebenyi C."/>
            <person name="Tomsovsky M."/>
            <person name="Tulloss R.E."/>
            <person name="Uehling J."/>
            <person name="Grigoriev I.V."/>
            <person name="Vagvolgyi C."/>
            <person name="Papp T."/>
            <person name="Martin F.M."/>
            <person name="Miettinen O."/>
            <person name="Hibbett D.S."/>
            <person name="Nagy L.G."/>
        </authorList>
    </citation>
    <scope>NUCLEOTIDE SEQUENCE [LARGE SCALE GENOMIC DNA]</scope>
    <source>
        <strain evidence="1 2">FP101781</strain>
    </source>
</reference>
<evidence type="ECO:0000313" key="2">
    <source>
        <dbReference type="Proteomes" id="UP000298030"/>
    </source>
</evidence>
<evidence type="ECO:0000313" key="1">
    <source>
        <dbReference type="EMBL" id="TEB29809.1"/>
    </source>
</evidence>
<comment type="caution">
    <text evidence="1">The sequence shown here is derived from an EMBL/GenBank/DDBJ whole genome shotgun (WGS) entry which is preliminary data.</text>
</comment>
<dbReference type="EMBL" id="QPFP01000025">
    <property type="protein sequence ID" value="TEB29809.1"/>
    <property type="molecule type" value="Genomic_DNA"/>
</dbReference>
<keyword evidence="2" id="KW-1185">Reference proteome</keyword>
<protein>
    <submittedName>
        <fullName evidence="1">Uncharacterized protein</fullName>
    </submittedName>
</protein>
<organism evidence="1 2">
    <name type="scientific">Coprinellus micaceus</name>
    <name type="common">Glistening ink-cap mushroom</name>
    <name type="synonym">Coprinus micaceus</name>
    <dbReference type="NCBI Taxonomy" id="71717"/>
    <lineage>
        <taxon>Eukaryota</taxon>
        <taxon>Fungi</taxon>
        <taxon>Dikarya</taxon>
        <taxon>Basidiomycota</taxon>
        <taxon>Agaricomycotina</taxon>
        <taxon>Agaricomycetes</taxon>
        <taxon>Agaricomycetidae</taxon>
        <taxon>Agaricales</taxon>
        <taxon>Agaricineae</taxon>
        <taxon>Psathyrellaceae</taxon>
        <taxon>Coprinellus</taxon>
    </lineage>
</organism>
<dbReference type="Proteomes" id="UP000298030">
    <property type="component" value="Unassembled WGS sequence"/>
</dbReference>
<proteinExistence type="predicted"/>